<sequence>MVENCLGTLKICGGNETHKALSGDSGGPMLINRNDQWYQIGVSVKGGRYDERTRVSSFCNFIEEVTNNETQCESIFSAQNNTQMMPIKHFEPIYKGQETPSKLFDFVIPLYNYYYQQCCTATVISKRHLLTSGWCVYHNVESERLTNNSTYRLIYGNFFPDFRLKNVHLSFIEPVNVTGYFPFNYRWTGEHNLAVIEFTEGTDFGIEPVTLAKDYLQVYLEPLIVAGYGKYEFKDNMHIDGTPPKLRHTNAPFHIDTYTDINAILENKFFTQDEGGPALVERNGKFYQAAVNFYYGTANGYRVIVSSHCKFIEEVTKNEVKCESVAPIYEQPFESTTKNQEEDKISVNQKSPSDA</sequence>
<organism evidence="1 2">
    <name type="scientific">Panagrolaimus sp. ES5</name>
    <dbReference type="NCBI Taxonomy" id="591445"/>
    <lineage>
        <taxon>Eukaryota</taxon>
        <taxon>Metazoa</taxon>
        <taxon>Ecdysozoa</taxon>
        <taxon>Nematoda</taxon>
        <taxon>Chromadorea</taxon>
        <taxon>Rhabditida</taxon>
        <taxon>Tylenchina</taxon>
        <taxon>Panagrolaimomorpha</taxon>
        <taxon>Panagrolaimoidea</taxon>
        <taxon>Panagrolaimidae</taxon>
        <taxon>Panagrolaimus</taxon>
    </lineage>
</organism>
<accession>A0AC34FMS7</accession>
<dbReference type="Proteomes" id="UP000887579">
    <property type="component" value="Unplaced"/>
</dbReference>
<proteinExistence type="predicted"/>
<protein>
    <submittedName>
        <fullName evidence="2">Peptidase S1 domain-containing protein</fullName>
    </submittedName>
</protein>
<evidence type="ECO:0000313" key="2">
    <source>
        <dbReference type="WBParaSite" id="ES5_v2.g18749.t1"/>
    </source>
</evidence>
<name>A0AC34FMS7_9BILA</name>
<reference evidence="2" key="1">
    <citation type="submission" date="2022-11" db="UniProtKB">
        <authorList>
            <consortium name="WormBaseParasite"/>
        </authorList>
    </citation>
    <scope>IDENTIFICATION</scope>
</reference>
<evidence type="ECO:0000313" key="1">
    <source>
        <dbReference type="Proteomes" id="UP000887579"/>
    </source>
</evidence>
<dbReference type="WBParaSite" id="ES5_v2.g18749.t1">
    <property type="protein sequence ID" value="ES5_v2.g18749.t1"/>
    <property type="gene ID" value="ES5_v2.g18749"/>
</dbReference>